<dbReference type="PROSITE" id="PS01095">
    <property type="entry name" value="GH18_1"/>
    <property type="match status" value="1"/>
</dbReference>
<dbReference type="FunFam" id="3.10.50.10:FF:000001">
    <property type="entry name" value="Chitinase 3-like 1"/>
    <property type="match status" value="1"/>
</dbReference>
<feature type="domain" description="GH18" evidence="9">
    <location>
        <begin position="25"/>
        <end position="391"/>
    </location>
</feature>
<dbReference type="Gene3D" id="3.20.20.80">
    <property type="entry name" value="Glycosidases"/>
    <property type="match status" value="1"/>
</dbReference>
<feature type="domain" description="Chitin-binding type-2" evidence="8">
    <location>
        <begin position="407"/>
        <end position="464"/>
    </location>
</feature>
<evidence type="ECO:0000256" key="7">
    <source>
        <dbReference type="SAM" id="SignalP"/>
    </source>
</evidence>
<comment type="similarity">
    <text evidence="1">Belongs to the glycosyl hydrolase 18 family. Chitinase class II subfamily.</text>
</comment>
<comment type="caution">
    <text evidence="10">The sequence shown here is derived from an EMBL/GenBank/DDBJ whole genome shotgun (WGS) entry which is preliminary data.</text>
</comment>
<dbReference type="GO" id="GO:0005576">
    <property type="term" value="C:extracellular region"/>
    <property type="evidence" value="ECO:0007669"/>
    <property type="project" value="InterPro"/>
</dbReference>
<sequence>MRVAVFWTLAALVACACAAEQSEYQKIVCYFGSWAVYRPGNGEISIENEIDASLCTHLIYTFVGLNADGTINILDKWADLPDGGGRDGYNKFNQLRNRNPRTRTLVAIGGWNEGSATYSKVAADPALRATFVESAATFVRKYGFNGLDFDWEYPNQRGGSPKDRENYVLLLKELRKRFDEEGLLLSAALAAGQSSASKSYIVPEVVKYLDLVNLMAYDLHGLWDKTTGVNAPLYAGSWETGDQRLLNVNASINWWISQGVAPEKLILGIPFYGRSFSLDDPRQTGIGAPANSPGRAGPYTQQAGTLGYNEICEDQDWKETWQEEQLVPYAVKGDQWVGYENPRSVQEKAEFINKLGLGGAMAWSIETDDFKGICGEKNPLLKTLNHVLRAGAPLPPTSATTRAPVAEVKCRTTGFVSHSKKCSVFYVCVQNASGGFDSHELNCSDGQFFDKVQMRCNYPNLVRC</sequence>
<evidence type="ECO:0000259" key="8">
    <source>
        <dbReference type="PROSITE" id="PS50940"/>
    </source>
</evidence>
<dbReference type="Proteomes" id="UP000215335">
    <property type="component" value="Unassembled WGS sequence"/>
</dbReference>
<dbReference type="PROSITE" id="PS50940">
    <property type="entry name" value="CHIT_BIND_II"/>
    <property type="match status" value="1"/>
</dbReference>
<reference evidence="10 11" key="1">
    <citation type="journal article" date="2017" name="Curr. Biol.">
        <title>The Evolution of Venom by Co-option of Single-Copy Genes.</title>
        <authorList>
            <person name="Martinson E.O."/>
            <person name="Mrinalini"/>
            <person name="Kelkar Y.D."/>
            <person name="Chang C.H."/>
            <person name="Werren J.H."/>
        </authorList>
    </citation>
    <scope>NUCLEOTIDE SEQUENCE [LARGE SCALE GENOMIC DNA]</scope>
    <source>
        <strain evidence="10 11">Alberta</strain>
        <tissue evidence="10">Whole body</tissue>
    </source>
</reference>
<protein>
    <submittedName>
        <fullName evidence="10">Uncharacterized protein</fullName>
    </submittedName>
</protein>
<name>A0A232F5C3_9HYME</name>
<dbReference type="Gene3D" id="2.170.140.10">
    <property type="entry name" value="Chitin binding domain"/>
    <property type="match status" value="1"/>
</dbReference>
<feature type="chain" id="PRO_5012624343" evidence="7">
    <location>
        <begin position="19"/>
        <end position="464"/>
    </location>
</feature>
<dbReference type="PROSITE" id="PS51910">
    <property type="entry name" value="GH18_2"/>
    <property type="match status" value="1"/>
</dbReference>
<dbReference type="GO" id="GO:0005975">
    <property type="term" value="P:carbohydrate metabolic process"/>
    <property type="evidence" value="ECO:0007669"/>
    <property type="project" value="InterPro"/>
</dbReference>
<dbReference type="InterPro" id="IPR017853">
    <property type="entry name" value="GH"/>
</dbReference>
<dbReference type="GO" id="GO:0006032">
    <property type="term" value="P:chitin catabolic process"/>
    <property type="evidence" value="ECO:0007669"/>
    <property type="project" value="TreeGrafter"/>
</dbReference>
<feature type="signal peptide" evidence="7">
    <location>
        <begin position="1"/>
        <end position="18"/>
    </location>
</feature>
<dbReference type="SUPFAM" id="SSF54556">
    <property type="entry name" value="Chitinase insertion domain"/>
    <property type="match status" value="1"/>
</dbReference>
<organism evidence="10 11">
    <name type="scientific">Trichomalopsis sarcophagae</name>
    <dbReference type="NCBI Taxonomy" id="543379"/>
    <lineage>
        <taxon>Eukaryota</taxon>
        <taxon>Metazoa</taxon>
        <taxon>Ecdysozoa</taxon>
        <taxon>Arthropoda</taxon>
        <taxon>Hexapoda</taxon>
        <taxon>Insecta</taxon>
        <taxon>Pterygota</taxon>
        <taxon>Neoptera</taxon>
        <taxon>Endopterygota</taxon>
        <taxon>Hymenoptera</taxon>
        <taxon>Apocrita</taxon>
        <taxon>Proctotrupomorpha</taxon>
        <taxon>Chalcidoidea</taxon>
        <taxon>Pteromalidae</taxon>
        <taxon>Pteromalinae</taxon>
        <taxon>Trichomalopsis</taxon>
    </lineage>
</organism>
<dbReference type="OrthoDB" id="73875at2759"/>
<dbReference type="AlphaFoldDB" id="A0A232F5C3"/>
<dbReference type="GO" id="GO:0008061">
    <property type="term" value="F:chitin binding"/>
    <property type="evidence" value="ECO:0007669"/>
    <property type="project" value="UniProtKB-KW"/>
</dbReference>
<keyword evidence="2" id="KW-0147">Chitin-binding</keyword>
<dbReference type="InterPro" id="IPR011583">
    <property type="entry name" value="Chitinase_II/V-like_cat"/>
</dbReference>
<keyword evidence="4" id="KW-1015">Disulfide bond</keyword>
<evidence type="ECO:0000256" key="3">
    <source>
        <dbReference type="ARBA" id="ARBA00022801"/>
    </source>
</evidence>
<accession>A0A232F5C3</accession>
<dbReference type="InterPro" id="IPR036508">
    <property type="entry name" value="Chitin-bd_dom_sf"/>
</dbReference>
<dbReference type="STRING" id="543379.A0A232F5C3"/>
<dbReference type="SMART" id="SM00636">
    <property type="entry name" value="Glyco_18"/>
    <property type="match status" value="1"/>
</dbReference>
<dbReference type="PANTHER" id="PTHR11177:SF360">
    <property type="entry name" value="CHITINASE 4-RELATED"/>
    <property type="match status" value="1"/>
</dbReference>
<keyword evidence="5 6" id="KW-0326">Glycosidase</keyword>
<keyword evidence="7" id="KW-0732">Signal</keyword>
<dbReference type="SUPFAM" id="SSF51445">
    <property type="entry name" value="(Trans)glycosidases"/>
    <property type="match status" value="1"/>
</dbReference>
<dbReference type="SMART" id="SM00494">
    <property type="entry name" value="ChtBD2"/>
    <property type="match status" value="1"/>
</dbReference>
<dbReference type="EMBL" id="NNAY01000968">
    <property type="protein sequence ID" value="OXU25679.1"/>
    <property type="molecule type" value="Genomic_DNA"/>
</dbReference>
<dbReference type="GO" id="GO:0004568">
    <property type="term" value="F:chitinase activity"/>
    <property type="evidence" value="ECO:0007669"/>
    <property type="project" value="TreeGrafter"/>
</dbReference>
<dbReference type="InterPro" id="IPR029070">
    <property type="entry name" value="Chitinase_insertion_sf"/>
</dbReference>
<dbReference type="SUPFAM" id="SSF57625">
    <property type="entry name" value="Invertebrate chitin-binding proteins"/>
    <property type="match status" value="1"/>
</dbReference>
<evidence type="ECO:0000259" key="9">
    <source>
        <dbReference type="PROSITE" id="PS51910"/>
    </source>
</evidence>
<keyword evidence="3 6" id="KW-0378">Hydrolase</keyword>
<dbReference type="CDD" id="cd02872">
    <property type="entry name" value="GH18_chitolectin_chitotriosidase"/>
    <property type="match status" value="1"/>
</dbReference>
<dbReference type="InterPro" id="IPR002557">
    <property type="entry name" value="Chitin-bd_dom"/>
</dbReference>
<dbReference type="PROSITE" id="PS51257">
    <property type="entry name" value="PROKAR_LIPOPROTEIN"/>
    <property type="match status" value="1"/>
</dbReference>
<dbReference type="Gene3D" id="3.10.50.10">
    <property type="match status" value="1"/>
</dbReference>
<dbReference type="InterPro" id="IPR001223">
    <property type="entry name" value="Glyco_hydro18_cat"/>
</dbReference>
<proteinExistence type="inferred from homology"/>
<gene>
    <name evidence="10" type="ORF">TSAR_006867</name>
</gene>
<dbReference type="Pfam" id="PF00704">
    <property type="entry name" value="Glyco_hydro_18"/>
    <property type="match status" value="1"/>
</dbReference>
<evidence type="ECO:0000256" key="6">
    <source>
        <dbReference type="RuleBase" id="RU000489"/>
    </source>
</evidence>
<dbReference type="PANTHER" id="PTHR11177">
    <property type="entry name" value="CHITINASE"/>
    <property type="match status" value="1"/>
</dbReference>
<dbReference type="Pfam" id="PF01607">
    <property type="entry name" value="CBM_14"/>
    <property type="match status" value="1"/>
</dbReference>
<keyword evidence="11" id="KW-1185">Reference proteome</keyword>
<evidence type="ECO:0000313" key="11">
    <source>
        <dbReference type="Proteomes" id="UP000215335"/>
    </source>
</evidence>
<evidence type="ECO:0000313" key="10">
    <source>
        <dbReference type="EMBL" id="OXU25679.1"/>
    </source>
</evidence>
<evidence type="ECO:0000256" key="2">
    <source>
        <dbReference type="ARBA" id="ARBA00022669"/>
    </source>
</evidence>
<evidence type="ECO:0000256" key="1">
    <source>
        <dbReference type="ARBA" id="ARBA00009121"/>
    </source>
</evidence>
<dbReference type="InterPro" id="IPR001579">
    <property type="entry name" value="Glyco_hydro_18_chit_AS"/>
</dbReference>
<evidence type="ECO:0000256" key="5">
    <source>
        <dbReference type="ARBA" id="ARBA00023295"/>
    </source>
</evidence>
<evidence type="ECO:0000256" key="4">
    <source>
        <dbReference type="ARBA" id="ARBA00023157"/>
    </source>
</evidence>
<dbReference type="InterPro" id="IPR050314">
    <property type="entry name" value="Glycosyl_Hydrlase_18"/>
</dbReference>